<organism evidence="1 2">
    <name type="scientific">Denitrovibrio acetiphilus (strain DSM 12809 / NBRC 114555 / N2460)</name>
    <dbReference type="NCBI Taxonomy" id="522772"/>
    <lineage>
        <taxon>Bacteria</taxon>
        <taxon>Pseudomonadati</taxon>
        <taxon>Deferribacterota</taxon>
        <taxon>Deferribacteres</taxon>
        <taxon>Deferribacterales</taxon>
        <taxon>Geovibrionaceae</taxon>
        <taxon>Denitrovibrio</taxon>
    </lineage>
</organism>
<dbReference type="RefSeq" id="WP_013011823.1">
    <property type="nucleotide sequence ID" value="NC_013943.1"/>
</dbReference>
<reference evidence="1 2" key="1">
    <citation type="journal article" date="2010" name="Stand. Genomic Sci.">
        <title>Complete genome sequence of Denitrovibrio acetiphilus type strain (N2460).</title>
        <authorList>
            <person name="Kiss H."/>
            <person name="Lang E."/>
            <person name="Lapidus A."/>
            <person name="Copeland A."/>
            <person name="Nolan M."/>
            <person name="Glavina Del Rio T."/>
            <person name="Chen F."/>
            <person name="Lucas S."/>
            <person name="Tice H."/>
            <person name="Cheng J.F."/>
            <person name="Han C."/>
            <person name="Goodwin L."/>
            <person name="Pitluck S."/>
            <person name="Liolios K."/>
            <person name="Pati A."/>
            <person name="Ivanova N."/>
            <person name="Mavromatis K."/>
            <person name="Chen A."/>
            <person name="Palaniappan K."/>
            <person name="Land M."/>
            <person name="Hauser L."/>
            <person name="Chang Y.J."/>
            <person name="Jeffries C.D."/>
            <person name="Detter J.C."/>
            <person name="Brettin T."/>
            <person name="Spring S."/>
            <person name="Rohde M."/>
            <person name="Goker M."/>
            <person name="Woyke T."/>
            <person name="Bristow J."/>
            <person name="Eisen J.A."/>
            <person name="Markowitz V."/>
            <person name="Hugenholtz P."/>
            <person name="Kyrpides N.C."/>
            <person name="Klenk H.P."/>
        </authorList>
    </citation>
    <scope>NUCLEOTIDE SEQUENCE [LARGE SCALE GENOMIC DNA]</scope>
    <source>
        <strain evidence="2">DSM 12809 / NBRC 114555 / N2460</strain>
    </source>
</reference>
<name>D4H4J5_DENA2</name>
<proteinExistence type="predicted"/>
<dbReference type="Proteomes" id="UP000002012">
    <property type="component" value="Chromosome"/>
</dbReference>
<dbReference type="HOGENOM" id="CLU_546159_0_0_0"/>
<evidence type="ECO:0000313" key="2">
    <source>
        <dbReference type="Proteomes" id="UP000002012"/>
    </source>
</evidence>
<dbReference type="AlphaFoldDB" id="D4H4J5"/>
<evidence type="ECO:0000313" key="1">
    <source>
        <dbReference type="EMBL" id="ADD69324.1"/>
    </source>
</evidence>
<dbReference type="InParanoid" id="D4H4J5"/>
<accession>D4H4J5</accession>
<keyword evidence="2" id="KW-1185">Reference proteome</keyword>
<protein>
    <submittedName>
        <fullName evidence="1">Uncharacterized protein</fullName>
    </submittedName>
</protein>
<dbReference type="KEGG" id="dap:Dacet_2565"/>
<dbReference type="eggNOG" id="ENOG502Z8G1">
    <property type="taxonomic scope" value="Bacteria"/>
</dbReference>
<gene>
    <name evidence="1" type="ordered locus">Dacet_2565</name>
</gene>
<dbReference type="EMBL" id="CP001968">
    <property type="protein sequence ID" value="ADD69324.1"/>
    <property type="molecule type" value="Genomic_DNA"/>
</dbReference>
<sequence>MKEKHKDAADALVVQRHQQENAFNKLGEVKSGIDLLNKINKDNLDTLNKLDAELDKLLSESGVEFDEGNLSVSEDIKELVDTKCYKEQTFTIETLSIFNDADNISWSEYIKSVREYASVNNIDLNKDPFERLLSDTQRSEIEKRINDEFTYKSANCDKYDYMIAGTCGLIGGLIDVLFVGAPDESKLTKFVDGQADKITEKFASLLGWDKTKPEARGSDTTASAIGFLESKFKINYDQATTYGDNGTGGLVQNLSTKNHHLKSLGHSPDIIGLFFSILNQFTNTSSFISEGKIVTINTENSELIGSNFVSKVFCGFANWFGHIMSDWAGSSGAKGRGTGVPIPFYSMLQLFDVGSFGQNKDSFAKVAVKVFEQGYDARHGVALAIPVLTTELLIRLSWSIKQKCFHGKAWSDCIPSAGNPELRRMLLVGHGSLCIIDGVDAGIRSGGEIVTLLLNTNLIAWVRFGSLALKEVTAWYKVGSVDIALINEHLDQEYERLLR</sequence>
<dbReference type="OrthoDB" id="1692525at2"/>
<dbReference type="STRING" id="522772.Dacet_2565"/>
<dbReference type="PaxDb" id="522772-Dacet_2565"/>